<evidence type="ECO:0000313" key="2">
    <source>
        <dbReference type="EMBL" id="MDT8836349.1"/>
    </source>
</evidence>
<comment type="caution">
    <text evidence="2">The sequence shown here is derived from an EMBL/GenBank/DDBJ whole genome shotgun (WGS) entry which is preliminary data.</text>
</comment>
<sequence>MRLAFRIDLNSMAPCAALCAAAMVLIVLPAGVDAQEFTLPQSATVAETADTGSATLASTTLAAVATPDMAAIHTASAASMDNAVADHKAADMIDSATSRSDLAGNALSITADTASVNDLVLDDQALSSQRGGFSGMLMVAATPQMMRSFNSGGNRVTLWDEIAPPSQLPVPVDVARSAQGNVTSYQRN</sequence>
<organism evidence="2 3">
    <name type="scientific">Paraburkholderia fungorum</name>
    <dbReference type="NCBI Taxonomy" id="134537"/>
    <lineage>
        <taxon>Bacteria</taxon>
        <taxon>Pseudomonadati</taxon>
        <taxon>Pseudomonadota</taxon>
        <taxon>Betaproteobacteria</taxon>
        <taxon>Burkholderiales</taxon>
        <taxon>Burkholderiaceae</taxon>
        <taxon>Paraburkholderia</taxon>
    </lineage>
</organism>
<accession>A0AAP5Q440</accession>
<reference evidence="2" key="1">
    <citation type="submission" date="2022-08" db="EMBL/GenBank/DDBJ databases">
        <authorList>
            <person name="Kim S.-J."/>
        </authorList>
    </citation>
    <scope>NUCLEOTIDE SEQUENCE</scope>
    <source>
        <strain evidence="2">KJ</strain>
    </source>
</reference>
<name>A0AAP5Q440_9BURK</name>
<dbReference type="Proteomes" id="UP001246473">
    <property type="component" value="Unassembled WGS sequence"/>
</dbReference>
<gene>
    <name evidence="2" type="ORF">ParKJ_02880</name>
</gene>
<dbReference type="AlphaFoldDB" id="A0AAP5Q440"/>
<evidence type="ECO:0000313" key="3">
    <source>
        <dbReference type="Proteomes" id="UP001246473"/>
    </source>
</evidence>
<evidence type="ECO:0000256" key="1">
    <source>
        <dbReference type="SAM" id="SignalP"/>
    </source>
</evidence>
<proteinExistence type="predicted"/>
<protein>
    <submittedName>
        <fullName evidence="2">Uncharacterized protein</fullName>
    </submittedName>
</protein>
<dbReference type="RefSeq" id="WP_106351620.1">
    <property type="nucleotide sequence ID" value="NZ_JANSLM010000001.1"/>
</dbReference>
<feature type="chain" id="PRO_5042968325" evidence="1">
    <location>
        <begin position="35"/>
        <end position="188"/>
    </location>
</feature>
<keyword evidence="1" id="KW-0732">Signal</keyword>
<dbReference type="EMBL" id="JANSLM010000001">
    <property type="protein sequence ID" value="MDT8836349.1"/>
    <property type="molecule type" value="Genomic_DNA"/>
</dbReference>
<feature type="signal peptide" evidence="1">
    <location>
        <begin position="1"/>
        <end position="34"/>
    </location>
</feature>